<keyword evidence="11" id="KW-1185">Reference proteome</keyword>
<proteinExistence type="predicted"/>
<evidence type="ECO:0000256" key="9">
    <source>
        <dbReference type="ARBA" id="ARBA00023264"/>
    </source>
</evidence>
<dbReference type="Gene3D" id="1.20.1090.10">
    <property type="entry name" value="Dehydroquinate synthase-like - alpha domain"/>
    <property type="match status" value="1"/>
</dbReference>
<evidence type="ECO:0000256" key="5">
    <source>
        <dbReference type="ARBA" id="ARBA00023002"/>
    </source>
</evidence>
<comment type="caution">
    <text evidence="10">The sequence shown here is derived from an EMBL/GenBank/DDBJ whole genome shotgun (WGS) entry which is preliminary data.</text>
</comment>
<protein>
    <submittedName>
        <fullName evidence="10">Iron-containing alcohol dehydrogenase</fullName>
    </submittedName>
</protein>
<dbReference type="SUPFAM" id="SSF56796">
    <property type="entry name" value="Dehydroquinate synthase-like"/>
    <property type="match status" value="1"/>
</dbReference>
<keyword evidence="5" id="KW-0560">Oxidoreductase</keyword>
<dbReference type="PANTHER" id="PTHR43616:SF5">
    <property type="entry name" value="GLYCEROL DEHYDROGENASE 1"/>
    <property type="match status" value="1"/>
</dbReference>
<sequence length="430" mass="46154">MSKEMLDRLIAGTLPDPDGEGMLSVPLKTIVIGRGLGDEADALVKPLPLGRKLAVVMDPDTRLALGERVSIALRGSSDVDKIILPRHPHPDMDAVRSVIARTKDASGLVAVGSGSINDITKYAAHLTQKPYAVFGTAPSMNGYTSVSAAITEDGLKKSLTASLPAGVFLDLDVMARAPYRLIAAGFGDSMARPTAQTDWLMAHLLLGTPYRQAPFMLLAEDEKTLIAKAGELRTGDLEAMEVLVRTLVMSGLGMTLCGGSYPASQGEHLIAHYIDMRGQGLPEAHHGEHIAVTTLTMARLQERVLALPELQLAPSADTQDRFIEIFGETLGRSCWAAFKPKLLDNERATAINTMLAEQWRSYRERLSRVARPAREIAAALRAAGAPTTPQEVAIPAAFYDEAVANARLIRDRFTMLDVAAVSLEMVAAGA</sequence>
<dbReference type="PANTHER" id="PTHR43616">
    <property type="entry name" value="GLYCEROL DEHYDROGENASE"/>
    <property type="match status" value="1"/>
</dbReference>
<dbReference type="Gene3D" id="3.40.50.1970">
    <property type="match status" value="1"/>
</dbReference>
<evidence type="ECO:0000313" key="10">
    <source>
        <dbReference type="EMBL" id="MER9407853.1"/>
    </source>
</evidence>
<evidence type="ECO:0000256" key="2">
    <source>
        <dbReference type="ARBA" id="ARBA00022516"/>
    </source>
</evidence>
<name>A0ABV1Z7E4_9HYPH</name>
<evidence type="ECO:0000313" key="11">
    <source>
        <dbReference type="Proteomes" id="UP001433071"/>
    </source>
</evidence>
<organism evidence="10 11">
    <name type="scientific">Mesorhizobium caraganae</name>
    <dbReference type="NCBI Taxonomy" id="483206"/>
    <lineage>
        <taxon>Bacteria</taxon>
        <taxon>Pseudomonadati</taxon>
        <taxon>Pseudomonadota</taxon>
        <taxon>Alphaproteobacteria</taxon>
        <taxon>Hyphomicrobiales</taxon>
        <taxon>Phyllobacteriaceae</taxon>
        <taxon>Mesorhizobium</taxon>
    </lineage>
</organism>
<evidence type="ECO:0000256" key="4">
    <source>
        <dbReference type="ARBA" id="ARBA00022857"/>
    </source>
</evidence>
<keyword evidence="9" id="KW-1208">Phospholipid metabolism</keyword>
<accession>A0ABV1Z7E4</accession>
<evidence type="ECO:0000256" key="3">
    <source>
        <dbReference type="ARBA" id="ARBA00022723"/>
    </source>
</evidence>
<keyword evidence="1" id="KW-0963">Cytoplasm</keyword>
<dbReference type="EMBL" id="JAMYQB010000030">
    <property type="protein sequence ID" value="MER9407853.1"/>
    <property type="molecule type" value="Genomic_DNA"/>
</dbReference>
<reference evidence="10 11" key="1">
    <citation type="journal article" date="2024" name="Proc. Natl. Acad. Sci. U.S.A.">
        <title>The evolutionary genomics of adaptation to stress in wild rhizobium bacteria.</title>
        <authorList>
            <person name="Kehlet-Delgado H."/>
            <person name="Montoya A.P."/>
            <person name="Jensen K.T."/>
            <person name="Wendlandt C.E."/>
            <person name="Dexheimer C."/>
            <person name="Roberts M."/>
            <person name="Torres Martinez L."/>
            <person name="Friesen M.L."/>
            <person name="Griffitts J.S."/>
            <person name="Porter S.S."/>
        </authorList>
    </citation>
    <scope>NUCLEOTIDE SEQUENCE [LARGE SCALE GENOMIC DNA]</scope>
    <source>
        <strain evidence="10 11">M0641</strain>
    </source>
</reference>
<keyword evidence="6" id="KW-0520">NAD</keyword>
<evidence type="ECO:0000256" key="6">
    <source>
        <dbReference type="ARBA" id="ARBA00023027"/>
    </source>
</evidence>
<gene>
    <name evidence="10" type="ORF">NKI36_27950</name>
</gene>
<dbReference type="Pfam" id="PF13685">
    <property type="entry name" value="Fe-ADH_2"/>
    <property type="match status" value="1"/>
</dbReference>
<keyword evidence="8" id="KW-0594">Phospholipid biosynthesis</keyword>
<keyword evidence="7" id="KW-0443">Lipid metabolism</keyword>
<keyword evidence="2" id="KW-0444">Lipid biosynthesis</keyword>
<dbReference type="Proteomes" id="UP001433071">
    <property type="component" value="Unassembled WGS sequence"/>
</dbReference>
<evidence type="ECO:0000256" key="8">
    <source>
        <dbReference type="ARBA" id="ARBA00023209"/>
    </source>
</evidence>
<dbReference type="InterPro" id="IPR016205">
    <property type="entry name" value="Glycerol_DH"/>
</dbReference>
<dbReference type="InterPro" id="IPR032837">
    <property type="entry name" value="G1PDH"/>
</dbReference>
<dbReference type="RefSeq" id="WP_352561847.1">
    <property type="nucleotide sequence ID" value="NZ_JAMYQB010000030.1"/>
</dbReference>
<evidence type="ECO:0000256" key="1">
    <source>
        <dbReference type="ARBA" id="ARBA00022490"/>
    </source>
</evidence>
<keyword evidence="3" id="KW-0479">Metal-binding</keyword>
<evidence type="ECO:0000256" key="7">
    <source>
        <dbReference type="ARBA" id="ARBA00023098"/>
    </source>
</evidence>
<keyword evidence="4" id="KW-0521">NADP</keyword>